<sequence length="109" mass="11482">MHGSDITASPAQLDAPPSAVRHGFVLAFNDSLYVVFLIGVPISLIAFALAWFLKELPLREQAYVGEDTLGDEPTGALSRFEGKDASPPDDLSAGGLSTDGLSASHQAKR</sequence>
<dbReference type="EMBL" id="JAAFYZ010000127">
    <property type="protein sequence ID" value="MBS2551112.1"/>
    <property type="molecule type" value="Genomic_DNA"/>
</dbReference>
<proteinExistence type="predicted"/>
<keyword evidence="4" id="KW-1185">Reference proteome</keyword>
<evidence type="ECO:0000256" key="2">
    <source>
        <dbReference type="SAM" id="Phobius"/>
    </source>
</evidence>
<gene>
    <name evidence="3" type="ORF">KGQ19_30005</name>
</gene>
<dbReference type="RefSeq" id="WP_212015142.1">
    <property type="nucleotide sequence ID" value="NZ_JAAFYZ010000127.1"/>
</dbReference>
<dbReference type="Proteomes" id="UP000730482">
    <property type="component" value="Unassembled WGS sequence"/>
</dbReference>
<protein>
    <submittedName>
        <fullName evidence="3">Uncharacterized protein</fullName>
    </submittedName>
</protein>
<evidence type="ECO:0000313" key="4">
    <source>
        <dbReference type="Proteomes" id="UP000730482"/>
    </source>
</evidence>
<keyword evidence="2" id="KW-0812">Transmembrane</keyword>
<organism evidence="3 4">
    <name type="scientific">Catenulispora pinistramenti</name>
    <dbReference type="NCBI Taxonomy" id="2705254"/>
    <lineage>
        <taxon>Bacteria</taxon>
        <taxon>Bacillati</taxon>
        <taxon>Actinomycetota</taxon>
        <taxon>Actinomycetes</taxon>
        <taxon>Catenulisporales</taxon>
        <taxon>Catenulisporaceae</taxon>
        <taxon>Catenulispora</taxon>
    </lineage>
</organism>
<keyword evidence="2" id="KW-1133">Transmembrane helix</keyword>
<keyword evidence="2" id="KW-0472">Membrane</keyword>
<accession>A0ABS5KYI1</accession>
<feature type="transmembrane region" description="Helical" evidence="2">
    <location>
        <begin position="32"/>
        <end position="53"/>
    </location>
</feature>
<feature type="region of interest" description="Disordered" evidence="1">
    <location>
        <begin position="74"/>
        <end position="109"/>
    </location>
</feature>
<comment type="caution">
    <text evidence="3">The sequence shown here is derived from an EMBL/GenBank/DDBJ whole genome shotgun (WGS) entry which is preliminary data.</text>
</comment>
<reference evidence="3 4" key="1">
    <citation type="submission" date="2020-02" db="EMBL/GenBank/DDBJ databases">
        <title>Acidophilic actinobacteria isolated from forest soil.</title>
        <authorList>
            <person name="Golinska P."/>
        </authorList>
    </citation>
    <scope>NUCLEOTIDE SEQUENCE [LARGE SCALE GENOMIC DNA]</scope>
    <source>
        <strain evidence="3 4">NL8</strain>
    </source>
</reference>
<evidence type="ECO:0000256" key="1">
    <source>
        <dbReference type="SAM" id="MobiDB-lite"/>
    </source>
</evidence>
<name>A0ABS5KYI1_9ACTN</name>
<feature type="compositionally biased region" description="Polar residues" evidence="1">
    <location>
        <begin position="99"/>
        <end position="109"/>
    </location>
</feature>
<evidence type="ECO:0000313" key="3">
    <source>
        <dbReference type="EMBL" id="MBS2551112.1"/>
    </source>
</evidence>